<protein>
    <submittedName>
        <fullName evidence="1">Uncharacterized protein</fullName>
    </submittedName>
</protein>
<evidence type="ECO:0000313" key="1">
    <source>
        <dbReference type="EMBL" id="KAJ9114067.1"/>
    </source>
</evidence>
<dbReference type="Proteomes" id="UP001243375">
    <property type="component" value="Unassembled WGS sequence"/>
</dbReference>
<gene>
    <name evidence="1" type="ORF">QFC22_005887</name>
</gene>
<comment type="caution">
    <text evidence="1">The sequence shown here is derived from an EMBL/GenBank/DDBJ whole genome shotgun (WGS) entry which is preliminary data.</text>
</comment>
<organism evidence="1 2">
    <name type="scientific">Naganishia vaughanmartiniae</name>
    <dbReference type="NCBI Taxonomy" id="1424756"/>
    <lineage>
        <taxon>Eukaryota</taxon>
        <taxon>Fungi</taxon>
        <taxon>Dikarya</taxon>
        <taxon>Basidiomycota</taxon>
        <taxon>Agaricomycotina</taxon>
        <taxon>Tremellomycetes</taxon>
        <taxon>Filobasidiales</taxon>
        <taxon>Filobasidiaceae</taxon>
        <taxon>Naganishia</taxon>
    </lineage>
</organism>
<reference evidence="1" key="1">
    <citation type="submission" date="2023-04" db="EMBL/GenBank/DDBJ databases">
        <title>Draft Genome sequencing of Naganishia species isolated from polar environments using Oxford Nanopore Technology.</title>
        <authorList>
            <person name="Leo P."/>
            <person name="Venkateswaran K."/>
        </authorList>
    </citation>
    <scope>NUCLEOTIDE SEQUENCE</scope>
    <source>
        <strain evidence="1">MNA-CCFEE 5425</strain>
    </source>
</reference>
<dbReference type="EMBL" id="JASBWU010000020">
    <property type="protein sequence ID" value="KAJ9114067.1"/>
    <property type="molecule type" value="Genomic_DNA"/>
</dbReference>
<evidence type="ECO:0000313" key="2">
    <source>
        <dbReference type="Proteomes" id="UP001243375"/>
    </source>
</evidence>
<sequence length="472" mass="52535">MDKMEASAGAEIIMDDSKGLPPYPAPVDDEYITTEGCAPQPHDQPSIMTAFTPHIELMILLSQCIIECRRYRTFQPPNAQQILSFADRAHDDMERIMQLLPSHLGPRPAYLKLPPASQPRIFAMQRANLMIAGMIVEFALLELESLVRTAIEIQADREDVGHAGCNLLTHLPVIHVAANGAYMLRVHLPGGPFSTDYKTRIIGDYILEHLLNHKASENGAAPLMVAMQGPQGCDLYHTHESLLALRQRHPYNDLLAGRGLPGTHDLQLTRTTLDAVLNCNRATNYHQRIQLPVFDKSLFGGQGDRSTLSISVETPVDVFILEGWSMGFQPLGRDELCRQYEQARSDTTSAPPAFLAHSLDSLMEVNDYLGATSAVLYPPFSLLIQIRPESYSYVHAWRLQQEHQLIAARGTGMTDAQVEEFVTRYMPGYELWASGAGADVAEEGEACKGMWSGKSLVMWFGKERQVVLVDRV</sequence>
<proteinExistence type="predicted"/>
<accession>A0ACC2WR30</accession>
<name>A0ACC2WR30_9TREE</name>
<keyword evidence="2" id="KW-1185">Reference proteome</keyword>